<protein>
    <recommendedName>
        <fullName evidence="1">F-box domain-containing protein</fullName>
    </recommendedName>
</protein>
<dbReference type="SUPFAM" id="SSF81383">
    <property type="entry name" value="F-box domain"/>
    <property type="match status" value="1"/>
</dbReference>
<dbReference type="SMART" id="SM00256">
    <property type="entry name" value="FBOX"/>
    <property type="match status" value="1"/>
</dbReference>
<gene>
    <name evidence="2" type="ORF">DAEQUDRAFT_730873</name>
</gene>
<dbReference type="InterPro" id="IPR001810">
    <property type="entry name" value="F-box_dom"/>
</dbReference>
<name>A0A165MPF5_9APHY</name>
<accession>A0A165MPF5</accession>
<dbReference type="OrthoDB" id="2801908at2759"/>
<sequence>MTTHYSLLNGPKGMRDLPVELIEEIVSYVGLPQDLLSLSWTSKTFYSILMERRSDGYWKKALENHKCPPRPQELSERAWIALLFSPFCTACGKNKASKVFWALRMRLCTSCKSELLMDLHEYHRISTQEFLCFHWYPIAEGKCSRHDPPRILRSEFSKVTSTWVMYTQCDREDRDNEEWSAFYYEKSRRVRALHDFQTCCIRWYEDRDEQYKRLRGARVAEYDRLRDERLSQDTNVTDPKLKRFRWAPELKLLEQSNWDACRKLAYVPRLLNDCNLQNALHEMVQCMRILKEEHLASKWQRCLHRRWREFTTAGLWLVHQYLGEHPELRAYGFNLADLALTPEVRSIMLQPEDEPVGARDLMALRSGMNTIVEAWRSRVCSELRKSDIATAEFVKDPLELATTTFSCGTCGQACLFFPNVLAHTCQRPAVDSASGLAPKLDAYEQFVNRKNHMRGNIGHLDVGFALSLSLREYEPSKPALQIVRFCGGDPDTMTAKGMDALNVRLVQGSAIMTWRAAVAQQMRFNYDMSSWRVADKVQIAKAKECEAKVVQSQYEWICNKCTSGTYASRSTIGKHLEDFHKVTNESVKSRDLTAVVPPDHMYASGIFMFALPNFELLHLFTRRR</sequence>
<evidence type="ECO:0000259" key="1">
    <source>
        <dbReference type="PROSITE" id="PS50181"/>
    </source>
</evidence>
<evidence type="ECO:0000313" key="3">
    <source>
        <dbReference type="Proteomes" id="UP000076727"/>
    </source>
</evidence>
<dbReference type="PROSITE" id="PS50181">
    <property type="entry name" value="FBOX"/>
    <property type="match status" value="1"/>
</dbReference>
<dbReference type="EMBL" id="KV429097">
    <property type="protein sequence ID" value="KZT65954.1"/>
    <property type="molecule type" value="Genomic_DNA"/>
</dbReference>
<dbReference type="Proteomes" id="UP000076727">
    <property type="component" value="Unassembled WGS sequence"/>
</dbReference>
<dbReference type="InterPro" id="IPR036047">
    <property type="entry name" value="F-box-like_dom_sf"/>
</dbReference>
<feature type="domain" description="F-box" evidence="1">
    <location>
        <begin position="11"/>
        <end position="61"/>
    </location>
</feature>
<dbReference type="AlphaFoldDB" id="A0A165MPF5"/>
<keyword evidence="3" id="KW-1185">Reference proteome</keyword>
<reference evidence="2 3" key="1">
    <citation type="journal article" date="2016" name="Mol. Biol. Evol.">
        <title>Comparative Genomics of Early-Diverging Mushroom-Forming Fungi Provides Insights into the Origins of Lignocellulose Decay Capabilities.</title>
        <authorList>
            <person name="Nagy L.G."/>
            <person name="Riley R."/>
            <person name="Tritt A."/>
            <person name="Adam C."/>
            <person name="Daum C."/>
            <person name="Floudas D."/>
            <person name="Sun H."/>
            <person name="Yadav J.S."/>
            <person name="Pangilinan J."/>
            <person name="Larsson K.H."/>
            <person name="Matsuura K."/>
            <person name="Barry K."/>
            <person name="Labutti K."/>
            <person name="Kuo R."/>
            <person name="Ohm R.A."/>
            <person name="Bhattacharya S.S."/>
            <person name="Shirouzu T."/>
            <person name="Yoshinaga Y."/>
            <person name="Martin F.M."/>
            <person name="Grigoriev I.V."/>
            <person name="Hibbett D.S."/>
        </authorList>
    </citation>
    <scope>NUCLEOTIDE SEQUENCE [LARGE SCALE GENOMIC DNA]</scope>
    <source>
        <strain evidence="2 3">L-15889</strain>
    </source>
</reference>
<proteinExistence type="predicted"/>
<organism evidence="2 3">
    <name type="scientific">Daedalea quercina L-15889</name>
    <dbReference type="NCBI Taxonomy" id="1314783"/>
    <lineage>
        <taxon>Eukaryota</taxon>
        <taxon>Fungi</taxon>
        <taxon>Dikarya</taxon>
        <taxon>Basidiomycota</taxon>
        <taxon>Agaricomycotina</taxon>
        <taxon>Agaricomycetes</taxon>
        <taxon>Polyporales</taxon>
        <taxon>Fomitopsis</taxon>
    </lineage>
</organism>
<evidence type="ECO:0000313" key="2">
    <source>
        <dbReference type="EMBL" id="KZT65954.1"/>
    </source>
</evidence>